<evidence type="ECO:0000313" key="16">
    <source>
        <dbReference type="Proteomes" id="UP001626537"/>
    </source>
</evidence>
<dbReference type="Pfam" id="PF01011">
    <property type="entry name" value="PQQ"/>
    <property type="match status" value="2"/>
</dbReference>
<keyword evidence="6 13" id="KW-0732">Signal</keyword>
<proteinExistence type="inferred from homology"/>
<dbReference type="PANTHER" id="PTHR32303">
    <property type="entry name" value="QUINOPROTEIN ALCOHOL DEHYDROGENASE (CYTOCHROME C)"/>
    <property type="match status" value="1"/>
</dbReference>
<dbReference type="InterPro" id="IPR002372">
    <property type="entry name" value="PQQ_rpt_dom"/>
</dbReference>
<dbReference type="EMBL" id="CP136864">
    <property type="protein sequence ID" value="WOJ95146.1"/>
    <property type="molecule type" value="Genomic_DNA"/>
</dbReference>
<dbReference type="InterPro" id="IPR018391">
    <property type="entry name" value="PQQ_b-propeller_rpt"/>
</dbReference>
<evidence type="ECO:0000256" key="7">
    <source>
        <dbReference type="ARBA" id="ARBA00022837"/>
    </source>
</evidence>
<evidence type="ECO:0000256" key="13">
    <source>
        <dbReference type="SAM" id="SignalP"/>
    </source>
</evidence>
<name>A0ABZ0IAP7_9GAMM</name>
<dbReference type="PANTHER" id="PTHR32303:SF10">
    <property type="entry name" value="OUTER MEMBRANE PROTEIN ASSEMBLY FACTOR BAMB"/>
    <property type="match status" value="1"/>
</dbReference>
<dbReference type="PROSITE" id="PS51007">
    <property type="entry name" value="CYTC"/>
    <property type="match status" value="1"/>
</dbReference>
<dbReference type="Pfam" id="PF13442">
    <property type="entry name" value="Cytochrome_CBB3"/>
    <property type="match status" value="1"/>
</dbReference>
<dbReference type="InterPro" id="IPR036909">
    <property type="entry name" value="Cyt_c-like_dom_sf"/>
</dbReference>
<dbReference type="InterPro" id="IPR009056">
    <property type="entry name" value="Cyt_c-like_dom"/>
</dbReference>
<keyword evidence="11" id="KW-1015">Disulfide bond</keyword>
<feature type="signal peptide" evidence="13">
    <location>
        <begin position="1"/>
        <end position="28"/>
    </location>
</feature>
<evidence type="ECO:0000256" key="5">
    <source>
        <dbReference type="ARBA" id="ARBA00022723"/>
    </source>
</evidence>
<evidence type="ECO:0000256" key="11">
    <source>
        <dbReference type="ARBA" id="ARBA00023157"/>
    </source>
</evidence>
<evidence type="ECO:0000256" key="1">
    <source>
        <dbReference type="ARBA" id="ARBA00001913"/>
    </source>
</evidence>
<evidence type="ECO:0000256" key="2">
    <source>
        <dbReference type="ARBA" id="ARBA00001931"/>
    </source>
</evidence>
<keyword evidence="5 12" id="KW-0479">Metal-binding</keyword>
<evidence type="ECO:0000256" key="3">
    <source>
        <dbReference type="ARBA" id="ARBA00008156"/>
    </source>
</evidence>
<dbReference type="SUPFAM" id="SSF50998">
    <property type="entry name" value="Quinoprotein alcohol dehydrogenase-like"/>
    <property type="match status" value="1"/>
</dbReference>
<feature type="domain" description="Cytochrome c" evidence="14">
    <location>
        <begin position="608"/>
        <end position="686"/>
    </location>
</feature>
<dbReference type="Gene3D" id="1.10.760.10">
    <property type="entry name" value="Cytochrome c-like domain"/>
    <property type="match status" value="1"/>
</dbReference>
<comment type="cofactor">
    <cofactor evidence="1">
        <name>Ca(2+)</name>
        <dbReference type="ChEBI" id="CHEBI:29108"/>
    </cofactor>
</comment>
<dbReference type="NCBIfam" id="TIGR03075">
    <property type="entry name" value="PQQ_enz_alc_DH"/>
    <property type="match status" value="1"/>
</dbReference>
<dbReference type="InterPro" id="IPR011047">
    <property type="entry name" value="Quinoprotein_ADH-like_sf"/>
</dbReference>
<sequence>MTNQDLFCRTGKALMLGAMLLSPLIATANDAKIPDTEWQLHGNDVGEQRHSALTQINRDNIEELGLQWSFDLYTRRGVEATPLMVNETLYVSGSWSMVYALDARTGKLRWFYDPKVPRSFLAKGCCDAVNRGVAYSDGRVFIGTYDGRLVALDADNGDVLWDVQTTDREQSYTITGAPRLAGDYVVIGNGGAELGVRGYVTAYDSKTGEQAWRFYTVPGNPGEGLESAALKEAAKTWTGQWWEWGGGGTVWDSMVYDPELNLLYIGVGNGSPWNAELRSPEGGDNLFLASIVALNASTGEYVWHYQTTPKETWDYTATQHIMLADLTIKGESRKVLMQAPKNGFFYVLDRKTGELLSADAYTPMTWASGVDLATGRPIETDTARVFDGKNISLPGNAGGHNWPPMSYSPDTGLVYLPTMNTPIAFLAPTREEDRTPSSGYWNVGFDRMANVPPDIPDLNAMYDSAVTGQLVGWDPIAGKAVWASEMGRFAGGGVLSTAGGLVFQGSGFAKLRAMDATNGKVLWSFDTQTLAAAAPISYSLDGEQYIAAAVGFGGGAGAEAGAVTHHWEIPNLSRVLVFKLGGSAELPPIPEDDRSLASQPAIVTASSEVVDHGRMVYQRHCSYCHGDGMRTAGLTPDLRHSNAMVHDNWKAIVLEGQRSGLGMVGFKQFINAGDAEAIRQYTLYEAGRLYDQQQNAKQENKQAKASASAE</sequence>
<dbReference type="SMART" id="SM00564">
    <property type="entry name" value="PQQ"/>
    <property type="match status" value="5"/>
</dbReference>
<keyword evidence="8" id="KW-0634">PQQ</keyword>
<evidence type="ECO:0000256" key="4">
    <source>
        <dbReference type="ARBA" id="ARBA00022617"/>
    </source>
</evidence>
<protein>
    <submittedName>
        <fullName evidence="15">PQQ-dependent dehydrogenase, methanol/ethanol family</fullName>
    </submittedName>
</protein>
<reference evidence="15 16" key="1">
    <citation type="submission" date="2023-10" db="EMBL/GenBank/DDBJ databases">
        <title>Two novel species belonging to the OM43/NOR5 clade.</title>
        <authorList>
            <person name="Park M."/>
        </authorList>
    </citation>
    <scope>NUCLEOTIDE SEQUENCE [LARGE SCALE GENOMIC DNA]</scope>
    <source>
        <strain evidence="15 16">IMCC43200</strain>
    </source>
</reference>
<organism evidence="15 16">
    <name type="scientific">Congregibacter variabilis</name>
    <dbReference type="NCBI Taxonomy" id="3081200"/>
    <lineage>
        <taxon>Bacteria</taxon>
        <taxon>Pseudomonadati</taxon>
        <taxon>Pseudomonadota</taxon>
        <taxon>Gammaproteobacteria</taxon>
        <taxon>Cellvibrionales</taxon>
        <taxon>Halieaceae</taxon>
        <taxon>Congregibacter</taxon>
    </lineage>
</organism>
<evidence type="ECO:0000256" key="12">
    <source>
        <dbReference type="PROSITE-ProRule" id="PRU00433"/>
    </source>
</evidence>
<gene>
    <name evidence="15" type="ORF">R0135_08215</name>
</gene>
<dbReference type="InterPro" id="IPR017512">
    <property type="entry name" value="PQQ_MeOH/EtOH_DH"/>
</dbReference>
<dbReference type="Proteomes" id="UP001626537">
    <property type="component" value="Chromosome"/>
</dbReference>
<keyword evidence="7" id="KW-0106">Calcium</keyword>
<dbReference type="CDD" id="cd10279">
    <property type="entry name" value="PQQ_ADH_II"/>
    <property type="match status" value="1"/>
</dbReference>
<keyword evidence="10 12" id="KW-0408">Iron</keyword>
<evidence type="ECO:0000256" key="10">
    <source>
        <dbReference type="ARBA" id="ARBA00023004"/>
    </source>
</evidence>
<comment type="cofactor">
    <cofactor evidence="2">
        <name>pyrroloquinoline quinone</name>
        <dbReference type="ChEBI" id="CHEBI:58442"/>
    </cofactor>
</comment>
<evidence type="ECO:0000256" key="8">
    <source>
        <dbReference type="ARBA" id="ARBA00022891"/>
    </source>
</evidence>
<feature type="chain" id="PRO_5046290808" evidence="13">
    <location>
        <begin position="29"/>
        <end position="710"/>
    </location>
</feature>
<dbReference type="Gene3D" id="2.140.10.10">
    <property type="entry name" value="Quinoprotein alcohol dehydrogenase-like superfamily"/>
    <property type="match status" value="1"/>
</dbReference>
<dbReference type="RefSeq" id="WP_407349780.1">
    <property type="nucleotide sequence ID" value="NZ_CP136864.1"/>
</dbReference>
<keyword evidence="4 12" id="KW-0349">Heme</keyword>
<dbReference type="PROSITE" id="PS00364">
    <property type="entry name" value="BACTERIAL_PQQ_2"/>
    <property type="match status" value="1"/>
</dbReference>
<dbReference type="InterPro" id="IPR001479">
    <property type="entry name" value="Quinoprotein_DH_CS"/>
</dbReference>
<keyword evidence="16" id="KW-1185">Reference proteome</keyword>
<evidence type="ECO:0000256" key="6">
    <source>
        <dbReference type="ARBA" id="ARBA00022729"/>
    </source>
</evidence>
<comment type="similarity">
    <text evidence="3">Belongs to the bacterial PQQ dehydrogenase family.</text>
</comment>
<evidence type="ECO:0000313" key="15">
    <source>
        <dbReference type="EMBL" id="WOJ95146.1"/>
    </source>
</evidence>
<evidence type="ECO:0000259" key="14">
    <source>
        <dbReference type="PROSITE" id="PS51007"/>
    </source>
</evidence>
<keyword evidence="9" id="KW-0560">Oxidoreductase</keyword>
<dbReference type="SUPFAM" id="SSF46626">
    <property type="entry name" value="Cytochrome c"/>
    <property type="match status" value="1"/>
</dbReference>
<evidence type="ECO:0000256" key="9">
    <source>
        <dbReference type="ARBA" id="ARBA00023002"/>
    </source>
</evidence>
<accession>A0ABZ0IAP7</accession>